<evidence type="ECO:0000313" key="7">
    <source>
        <dbReference type="Proteomes" id="UP001596223"/>
    </source>
</evidence>
<dbReference type="Pfam" id="PF00501">
    <property type="entry name" value="AMP-binding"/>
    <property type="match status" value="2"/>
</dbReference>
<dbReference type="Pfam" id="PF00668">
    <property type="entry name" value="Condensation"/>
    <property type="match status" value="2"/>
</dbReference>
<dbReference type="NCBIfam" id="NF003417">
    <property type="entry name" value="PRK04813.1"/>
    <property type="match status" value="2"/>
</dbReference>
<evidence type="ECO:0000256" key="1">
    <source>
        <dbReference type="ARBA" id="ARBA00001957"/>
    </source>
</evidence>
<keyword evidence="7" id="KW-1185">Reference proteome</keyword>
<dbReference type="PROSITE" id="PS00455">
    <property type="entry name" value="AMP_BINDING"/>
    <property type="match status" value="2"/>
</dbReference>
<dbReference type="SUPFAM" id="SSF52777">
    <property type="entry name" value="CoA-dependent acyltransferases"/>
    <property type="match status" value="4"/>
</dbReference>
<keyword evidence="3" id="KW-0597">Phosphoprotein</keyword>
<organism evidence="6 7">
    <name type="scientific">Nocardia lasii</name>
    <dbReference type="NCBI Taxonomy" id="1616107"/>
    <lineage>
        <taxon>Bacteria</taxon>
        <taxon>Bacillati</taxon>
        <taxon>Actinomycetota</taxon>
        <taxon>Actinomycetes</taxon>
        <taxon>Mycobacteriales</taxon>
        <taxon>Nocardiaceae</taxon>
        <taxon>Nocardia</taxon>
    </lineage>
</organism>
<dbReference type="NCBIfam" id="TIGR01733">
    <property type="entry name" value="AA-adenyl-dom"/>
    <property type="match status" value="2"/>
</dbReference>
<dbReference type="InterPro" id="IPR020806">
    <property type="entry name" value="PKS_PP-bd"/>
</dbReference>
<dbReference type="InterPro" id="IPR045851">
    <property type="entry name" value="AMP-bd_C_sf"/>
</dbReference>
<dbReference type="PROSITE" id="PS50075">
    <property type="entry name" value="CARRIER"/>
    <property type="match status" value="2"/>
</dbReference>
<dbReference type="InterPro" id="IPR006162">
    <property type="entry name" value="Ppantetheine_attach_site"/>
</dbReference>
<dbReference type="Gene3D" id="1.10.1200.10">
    <property type="entry name" value="ACP-like"/>
    <property type="match status" value="2"/>
</dbReference>
<dbReference type="InterPro" id="IPR001242">
    <property type="entry name" value="Condensation_dom"/>
</dbReference>
<dbReference type="InterPro" id="IPR029058">
    <property type="entry name" value="AB_hydrolase_fold"/>
</dbReference>
<feature type="region of interest" description="Disordered" evidence="4">
    <location>
        <begin position="1253"/>
        <end position="1272"/>
    </location>
</feature>
<reference evidence="7" key="1">
    <citation type="journal article" date="2019" name="Int. J. Syst. Evol. Microbiol.">
        <title>The Global Catalogue of Microorganisms (GCM) 10K type strain sequencing project: providing services to taxonomists for standard genome sequencing and annotation.</title>
        <authorList>
            <consortium name="The Broad Institute Genomics Platform"/>
            <consortium name="The Broad Institute Genome Sequencing Center for Infectious Disease"/>
            <person name="Wu L."/>
            <person name="Ma J."/>
        </authorList>
    </citation>
    <scope>NUCLEOTIDE SEQUENCE [LARGE SCALE GENOMIC DNA]</scope>
    <source>
        <strain evidence="7">CCUG 36956</strain>
    </source>
</reference>
<evidence type="ECO:0000256" key="4">
    <source>
        <dbReference type="SAM" id="MobiDB-lite"/>
    </source>
</evidence>
<dbReference type="SMART" id="SM01294">
    <property type="entry name" value="PKS_PP_betabranch"/>
    <property type="match status" value="1"/>
</dbReference>
<protein>
    <submittedName>
        <fullName evidence="6">Amino acid adenylation domain-containing protein</fullName>
    </submittedName>
</protein>
<dbReference type="InterPro" id="IPR010071">
    <property type="entry name" value="AA_adenyl_dom"/>
</dbReference>
<evidence type="ECO:0000313" key="6">
    <source>
        <dbReference type="EMBL" id="MFC6010437.1"/>
    </source>
</evidence>
<feature type="domain" description="Carrier" evidence="5">
    <location>
        <begin position="2012"/>
        <end position="2087"/>
    </location>
</feature>
<dbReference type="Gene3D" id="3.30.559.10">
    <property type="entry name" value="Chloramphenicol acetyltransferase-like domain"/>
    <property type="match status" value="2"/>
</dbReference>
<keyword evidence="2" id="KW-0596">Phosphopantetheine</keyword>
<dbReference type="InterPro" id="IPR020802">
    <property type="entry name" value="TesA-like"/>
</dbReference>
<accession>A0ABW1JN77</accession>
<feature type="domain" description="Carrier" evidence="5">
    <location>
        <begin position="954"/>
        <end position="1028"/>
    </location>
</feature>
<gene>
    <name evidence="6" type="ORF">ACFP3H_05190</name>
</gene>
<dbReference type="InterPro" id="IPR036736">
    <property type="entry name" value="ACP-like_sf"/>
</dbReference>
<dbReference type="CDD" id="cd05930">
    <property type="entry name" value="A_NRPS"/>
    <property type="match status" value="1"/>
</dbReference>
<dbReference type="PANTHER" id="PTHR45527">
    <property type="entry name" value="NONRIBOSOMAL PEPTIDE SYNTHETASE"/>
    <property type="match status" value="1"/>
</dbReference>
<dbReference type="SUPFAM" id="SSF53474">
    <property type="entry name" value="alpha/beta-Hydrolases"/>
    <property type="match status" value="1"/>
</dbReference>
<comment type="caution">
    <text evidence="6">The sequence shown here is derived from an EMBL/GenBank/DDBJ whole genome shotgun (WGS) entry which is preliminary data.</text>
</comment>
<dbReference type="PANTHER" id="PTHR45527:SF14">
    <property type="entry name" value="PLIPASTATIN SYNTHASE SUBUNIT B"/>
    <property type="match status" value="1"/>
</dbReference>
<dbReference type="InterPro" id="IPR020845">
    <property type="entry name" value="AMP-binding_CS"/>
</dbReference>
<name>A0ABW1JN77_9NOCA</name>
<dbReference type="Pfam" id="PF13193">
    <property type="entry name" value="AMP-binding_C"/>
    <property type="match status" value="1"/>
</dbReference>
<evidence type="ECO:0000259" key="5">
    <source>
        <dbReference type="PROSITE" id="PS50075"/>
    </source>
</evidence>
<sequence length="2375" mass="256383">MPDNGRFPLTAYQRDIWTVVELFPGLPSYLSPVIIGLDLDIDIALMVAAIERAWHRNDGMRLRYRVIDGVPFQELSTDPMPPVTIIDVSDAEDPSAEARRRIDDLVAAPIGLVDAVPFRAHVVRAGAAETYVVVTTHHIAADGTGLFLIGTQIMTDYVATVAGSPLEIPESSFLRCLSIEQDYRAGADYRADRDALVDRFATAAPPMFERRHGTEPTPVDSYEFTLDRALVDRVRAAGVSLYPYFCTMIGLYLSRVLRSEQVAIGVPFGNRSHPTEQTTVGHFANTLPMLIDTGGAATVRDLVAAVKAEVRQLKQHERYPLGDLMGELRRHGSSARRLFDVTVAYPRLPSASELIDGLREVVEPSQGYSPLAMAWTLTEIDDDGPLLIRLDNATDIFDADYRIESVAEHVTALLHAGIDALDTDPAQLPMLSDTDFALLVDRAGATAVPYDDQTSVIGRFLDRAAQTPDAVAVRTATETRTYAELADRATSLAGLLRESGVGTGDLVAVMLERGPDMLVGMLGAMRAGAAYVPIDPGYPRERIDYLLADSAAKVVLTTDDPRGLAPATWPTGSPTTAELPTGTDLAYVIYTSGSTGKPKGVGVEHHSVINRLAWMQRAYPLRPTDVILQKTPSSFDVSVWELFWWAIEGAQVALAAPGAEKDPRDLLDAITEFGVTVLHFVPSMLTPFLDLLESDPTAVSRAAGLRTVFCSGEALLPHQVTRWNRAFAALGARAPRLVNLYGPTEATVDVSYYDCPTAPIARVPIGRPIDNTRLYVLDAADRPQPVGVAGELCIAGVGVARGYLDRPELTAEKFVADPFHPGERMYRTGDLARRLADGDIEYLGRIDRQVKIRGNRVELGEVENALVGLPGITAAAVIDQHSTGRGTYLVAYCVTSTLLDTATVRAELAKTLPEFMIPALLREVAAIPLTPSGKADRAALAALATEPEAAGTTAPRTPTERHLVDIWSEVLDRESVSVFDNFYDLGGDSILLLRVRARAQARGLLISARDIAEAPTVAELAERVRTGPGTGVAAIAPFALVAGIDRARLRHVVDAYPLTRLQLGMVFHSRERADSSLYHDVFRYSLRMPWDEPALRAALRRVIERHPMLRTSFDLAAYSEPLQLVHAEITPPLTITDLRANDPDRAETLVAQHVARHRLRPYAFERPGLFDLAVFRLADRTDLVLSFHHAILDGWSVATLLAELLAEYRAPGSSEPTALPSFAEYVRAERHSIADPSQAEYWRRALDGAESVGIPGARPHTDTTPTTNDPVDARISVTVPVPATLLDRADQVALDLHVPAKIVLLAAHVSTLGLLSGRTDVTTGVVTHGRPELVDAERMAGLFLNTMPVRFDLANRRWLEVLTGLFRRDRDSVAHQRYPLTEIQRELGIVLDTAFNYVHFHAAGAALSALDVTVLGVDIREDTNFALLVNAVRNPLDGSMALRIDGEPATYTRDQLTGLGHTYLAVLDLLTADPTAEVDFSALAPTAPALPTAPPTGTVLDLFAAATARTPDAVALEFGSRTVTYAELKDKADRIAAALVARGARRGDRIAVALDRSPDLIATVLGIAAAGGACVPLDLSYPLPRLHAMLEQARPFAVITTVEHTSIVPQPHSVLLVDELTTATPTADPVDLDPSDTAYVLFTSGSTGTPKGVAMPHRALSNLVRWQLSTPSGRLGDRDQAPTTTQFAPLSFDVSFQEIYSTLSGGGRLVLLTEEQRRDLPALARLLTTSDIERIFLPYVALQQLAEAAIRLDIAPTGLRVIISSGEQLRVTDEIRALCAAGTEVVLENQYGPTETHVATAYAMTGDPALFPPLPPIGTAIAGVEILVLDALARPVPDGVPGEIYLGGAALADGYEHRPDLTDAAFVAHPFADGRRLYRTGDIGRRLPDGAVISDGRRGGQVKIRGHRVEPLEVELALQRVTARSTISEVAVIAHGAGTGSSAQTQLVAFLVGDGMDDKAIVAGLREWLPDYMIPTRLIRLDTLPLTPSGKRADAVLATMTLPAATTATMVRPRTPLEAGVAALMAEALGLPEIGVHDDFFALGGTSLTAMRLIVSIEQRYGLSLPVSALATGPTVAALADKLDTRTATAFDPLVALRAGTADPLFLVHPIGGNVLCYVELSNHLPADQPVYGLQAAGLEIGTTPAESIPDMAAAYLTALRRVQPEGPYHLGGWSLGGMVAFEMARQLRESGHEVATLTLIDTMTVRHGDGLPIPQQFLYEFFLWELLWLARGAETAVIEIPTELDTDDAVFDFILTTAVDAGVLPPTGSREMVRRLFEVFVAGWRAVDAYRPQPYDGDVTLLRAVEPLPQVLRPAHDRAGTLHRDPTNGWEAHVAGHLEVIEVPGDHLTLIQAPHVREVAAQLARALGHASTTA</sequence>
<dbReference type="EMBL" id="JBHSQN010000002">
    <property type="protein sequence ID" value="MFC6010437.1"/>
    <property type="molecule type" value="Genomic_DNA"/>
</dbReference>
<dbReference type="RefSeq" id="WP_378600353.1">
    <property type="nucleotide sequence ID" value="NZ_JBHSQN010000002.1"/>
</dbReference>
<dbReference type="Gene3D" id="2.30.38.10">
    <property type="entry name" value="Luciferase, Domain 3"/>
    <property type="match status" value="2"/>
</dbReference>
<dbReference type="InterPro" id="IPR001031">
    <property type="entry name" value="Thioesterase"/>
</dbReference>
<dbReference type="SUPFAM" id="SSF47336">
    <property type="entry name" value="ACP-like"/>
    <property type="match status" value="2"/>
</dbReference>
<evidence type="ECO:0000256" key="2">
    <source>
        <dbReference type="ARBA" id="ARBA00022450"/>
    </source>
</evidence>
<dbReference type="InterPro" id="IPR023213">
    <property type="entry name" value="CAT-like_dom_sf"/>
</dbReference>
<dbReference type="Pfam" id="PF00975">
    <property type="entry name" value="Thioesterase"/>
    <property type="match status" value="1"/>
</dbReference>
<dbReference type="Proteomes" id="UP001596223">
    <property type="component" value="Unassembled WGS sequence"/>
</dbReference>
<proteinExistence type="predicted"/>
<dbReference type="SMART" id="SM00824">
    <property type="entry name" value="PKS_TE"/>
    <property type="match status" value="1"/>
</dbReference>
<dbReference type="Gene3D" id="3.30.559.30">
    <property type="entry name" value="Nonribosomal peptide synthetase, condensation domain"/>
    <property type="match status" value="2"/>
</dbReference>
<dbReference type="InterPro" id="IPR000873">
    <property type="entry name" value="AMP-dep_synth/lig_dom"/>
</dbReference>
<dbReference type="SMART" id="SM00823">
    <property type="entry name" value="PKS_PP"/>
    <property type="match status" value="2"/>
</dbReference>
<comment type="cofactor">
    <cofactor evidence="1">
        <name>pantetheine 4'-phosphate</name>
        <dbReference type="ChEBI" id="CHEBI:47942"/>
    </cofactor>
</comment>
<evidence type="ECO:0000256" key="3">
    <source>
        <dbReference type="ARBA" id="ARBA00022553"/>
    </source>
</evidence>
<dbReference type="Pfam" id="PF00550">
    <property type="entry name" value="PP-binding"/>
    <property type="match status" value="2"/>
</dbReference>
<dbReference type="Gene3D" id="3.30.300.30">
    <property type="match status" value="2"/>
</dbReference>
<dbReference type="InterPro" id="IPR025110">
    <property type="entry name" value="AMP-bd_C"/>
</dbReference>
<dbReference type="Gene3D" id="3.40.50.1820">
    <property type="entry name" value="alpha/beta hydrolase"/>
    <property type="match status" value="1"/>
</dbReference>
<dbReference type="PROSITE" id="PS00012">
    <property type="entry name" value="PHOSPHOPANTETHEINE"/>
    <property type="match status" value="1"/>
</dbReference>
<dbReference type="InterPro" id="IPR009081">
    <property type="entry name" value="PP-bd_ACP"/>
</dbReference>
<dbReference type="Gene3D" id="3.40.50.980">
    <property type="match status" value="4"/>
</dbReference>
<dbReference type="SUPFAM" id="SSF56801">
    <property type="entry name" value="Acetyl-CoA synthetase-like"/>
    <property type="match status" value="2"/>
</dbReference>